<evidence type="ECO:0000256" key="2">
    <source>
        <dbReference type="ARBA" id="ARBA00022723"/>
    </source>
</evidence>
<organism evidence="8 9">
    <name type="scientific">Plectosphaerella plurivora</name>
    <dbReference type="NCBI Taxonomy" id="936078"/>
    <lineage>
        <taxon>Eukaryota</taxon>
        <taxon>Fungi</taxon>
        <taxon>Dikarya</taxon>
        <taxon>Ascomycota</taxon>
        <taxon>Pezizomycotina</taxon>
        <taxon>Sordariomycetes</taxon>
        <taxon>Hypocreomycetidae</taxon>
        <taxon>Glomerellales</taxon>
        <taxon>Plectosphaerellaceae</taxon>
        <taxon>Plectosphaerella</taxon>
    </lineage>
</organism>
<dbReference type="InterPro" id="IPR001138">
    <property type="entry name" value="Zn2Cys6_DnaBD"/>
</dbReference>
<evidence type="ECO:0000256" key="1">
    <source>
        <dbReference type="ARBA" id="ARBA00004123"/>
    </source>
</evidence>
<dbReference type="PANTHER" id="PTHR47338">
    <property type="entry name" value="ZN(II)2CYS6 TRANSCRIPTION FACTOR (EUROFUNG)-RELATED"/>
    <property type="match status" value="1"/>
</dbReference>
<dbReference type="GO" id="GO:0000981">
    <property type="term" value="F:DNA-binding transcription factor activity, RNA polymerase II-specific"/>
    <property type="evidence" value="ECO:0007669"/>
    <property type="project" value="InterPro"/>
</dbReference>
<proteinExistence type="predicted"/>
<dbReference type="Proteomes" id="UP000770015">
    <property type="component" value="Unassembled WGS sequence"/>
</dbReference>
<dbReference type="CDD" id="cd00067">
    <property type="entry name" value="GAL4"/>
    <property type="match status" value="1"/>
</dbReference>
<dbReference type="CDD" id="cd12148">
    <property type="entry name" value="fungal_TF_MHR"/>
    <property type="match status" value="1"/>
</dbReference>
<dbReference type="Gene3D" id="4.10.240.10">
    <property type="entry name" value="Zn(2)-C6 fungal-type DNA-binding domain"/>
    <property type="match status" value="1"/>
</dbReference>
<dbReference type="AlphaFoldDB" id="A0A9P8VBX1"/>
<evidence type="ECO:0000259" key="7">
    <source>
        <dbReference type="PROSITE" id="PS50048"/>
    </source>
</evidence>
<evidence type="ECO:0000256" key="4">
    <source>
        <dbReference type="ARBA" id="ARBA00023163"/>
    </source>
</evidence>
<protein>
    <recommendedName>
        <fullName evidence="7">Zn(2)-C6 fungal-type domain-containing protein</fullName>
    </recommendedName>
</protein>
<name>A0A9P8VBX1_9PEZI</name>
<evidence type="ECO:0000313" key="8">
    <source>
        <dbReference type="EMBL" id="KAH6685976.1"/>
    </source>
</evidence>
<evidence type="ECO:0000256" key="3">
    <source>
        <dbReference type="ARBA" id="ARBA00023015"/>
    </source>
</evidence>
<dbReference type="InterPro" id="IPR036864">
    <property type="entry name" value="Zn2-C6_fun-type_DNA-bd_sf"/>
</dbReference>
<dbReference type="Pfam" id="PF04082">
    <property type="entry name" value="Fungal_trans"/>
    <property type="match status" value="1"/>
</dbReference>
<dbReference type="PROSITE" id="PS00463">
    <property type="entry name" value="ZN2_CY6_FUNGAL_1"/>
    <property type="match status" value="1"/>
</dbReference>
<dbReference type="OrthoDB" id="4456959at2759"/>
<dbReference type="GO" id="GO:0005634">
    <property type="term" value="C:nucleus"/>
    <property type="evidence" value="ECO:0007669"/>
    <property type="project" value="UniProtKB-SubCell"/>
</dbReference>
<dbReference type="GO" id="GO:0008270">
    <property type="term" value="F:zinc ion binding"/>
    <property type="evidence" value="ECO:0007669"/>
    <property type="project" value="InterPro"/>
</dbReference>
<dbReference type="GO" id="GO:0003677">
    <property type="term" value="F:DNA binding"/>
    <property type="evidence" value="ECO:0007669"/>
    <property type="project" value="InterPro"/>
</dbReference>
<keyword evidence="4" id="KW-0804">Transcription</keyword>
<comment type="subcellular location">
    <subcellularLocation>
        <location evidence="1">Nucleus</location>
    </subcellularLocation>
</comment>
<feature type="domain" description="Zn(2)-C6 fungal-type" evidence="7">
    <location>
        <begin position="27"/>
        <end position="57"/>
    </location>
</feature>
<evidence type="ECO:0000313" key="9">
    <source>
        <dbReference type="Proteomes" id="UP000770015"/>
    </source>
</evidence>
<dbReference type="EMBL" id="JAGSXJ010000014">
    <property type="protein sequence ID" value="KAH6685976.1"/>
    <property type="molecule type" value="Genomic_DNA"/>
</dbReference>
<keyword evidence="9" id="KW-1185">Reference proteome</keyword>
<keyword evidence="2" id="KW-0479">Metal-binding</keyword>
<evidence type="ECO:0000256" key="6">
    <source>
        <dbReference type="SAM" id="MobiDB-lite"/>
    </source>
</evidence>
<dbReference type="GO" id="GO:0006351">
    <property type="term" value="P:DNA-templated transcription"/>
    <property type="evidence" value="ECO:0007669"/>
    <property type="project" value="InterPro"/>
</dbReference>
<dbReference type="SMART" id="SM00906">
    <property type="entry name" value="Fungal_trans"/>
    <property type="match status" value="1"/>
</dbReference>
<comment type="caution">
    <text evidence="8">The sequence shown here is derived from an EMBL/GenBank/DDBJ whole genome shotgun (WGS) entry which is preliminary data.</text>
</comment>
<dbReference type="InterPro" id="IPR050815">
    <property type="entry name" value="TF_fung"/>
</dbReference>
<dbReference type="PROSITE" id="PS50048">
    <property type="entry name" value="ZN2_CY6_FUNGAL_2"/>
    <property type="match status" value="1"/>
</dbReference>
<sequence length="751" mass="84216">MMDANQDEESCMPCAEVDLGESNDIPSCQGCRRRKLKCSREQPICSHCRRLDAPCEYDLKKNKPGVKLGAVGSLSRRVEVLEAAMLKSQDQTQTIAGSHSHQSTENVVDILSTLARELHKLNSRSRRPSSPGSPEPVTSPTTSHATTTNVDGVEVVSHPHNQSRKRRRVDSCGNPSIDIAPFLKDLDHTPTTLPSSALLEDIITAHFNLIQPWIPILHETRFRRRVHDKLPQLIVVLHAMIVAALRFVDHGEHGLTVAQVEHMVQRSRNFVVLNAMGHLSIGNGEASRTWSIVGSLTRTVEYLQLSVEFDNRNGQPLLKPLPSIAQPRSWTEEEERRRVFWTVFSLDRLCSVTTGWNTSLTADDVQRRLPADGGLWHKEEAVVTPYFGIWDRSAAKIGNSITFLPGHFPTAEKSPDATQATGPNEVDMTTVGAFAYCIEATESLSRVTTYFLRQNIDFKDRQQVSSWLTRFKELDLRLVHWKMFLPQKWRDSNISRQPTLVDMDPNLTLAHLTHNTSMILLHQRIAYPEPEWSNIVKLPSFCSAETCQVAAVESATITQKYLKYKPDHSPVTNQFAFCVFINARVLLVHWRYYAGRLASEFWSLVDSLDEMAIRWVGPAFSSLSTQSLAGKYAKSLRGLHLSCTADPNYVIDVLGYPSPVAISTETPRGELSPDETVLSLKPGLTLPFDDSLGHMQPDPLSGFTPHEVPDGQPDELSAISHLLMDQQFMSMDRIITFDDNIFATSDVGLTW</sequence>
<dbReference type="Pfam" id="PF00172">
    <property type="entry name" value="Zn_clus"/>
    <property type="match status" value="1"/>
</dbReference>
<dbReference type="InterPro" id="IPR007219">
    <property type="entry name" value="XnlR_reg_dom"/>
</dbReference>
<keyword evidence="3" id="KW-0805">Transcription regulation</keyword>
<gene>
    <name evidence="8" type="ORF">F5X68DRAFT_154280</name>
</gene>
<dbReference type="SMART" id="SM00066">
    <property type="entry name" value="GAL4"/>
    <property type="match status" value="1"/>
</dbReference>
<dbReference type="SUPFAM" id="SSF57701">
    <property type="entry name" value="Zn2/Cys6 DNA-binding domain"/>
    <property type="match status" value="1"/>
</dbReference>
<keyword evidence="5" id="KW-0539">Nucleus</keyword>
<evidence type="ECO:0000256" key="5">
    <source>
        <dbReference type="ARBA" id="ARBA00023242"/>
    </source>
</evidence>
<feature type="compositionally biased region" description="Low complexity" evidence="6">
    <location>
        <begin position="128"/>
        <end position="148"/>
    </location>
</feature>
<reference evidence="8" key="1">
    <citation type="journal article" date="2021" name="Nat. Commun.">
        <title>Genetic determinants of endophytism in the Arabidopsis root mycobiome.</title>
        <authorList>
            <person name="Mesny F."/>
            <person name="Miyauchi S."/>
            <person name="Thiergart T."/>
            <person name="Pickel B."/>
            <person name="Atanasova L."/>
            <person name="Karlsson M."/>
            <person name="Huettel B."/>
            <person name="Barry K.W."/>
            <person name="Haridas S."/>
            <person name="Chen C."/>
            <person name="Bauer D."/>
            <person name="Andreopoulos W."/>
            <person name="Pangilinan J."/>
            <person name="LaButti K."/>
            <person name="Riley R."/>
            <person name="Lipzen A."/>
            <person name="Clum A."/>
            <person name="Drula E."/>
            <person name="Henrissat B."/>
            <person name="Kohler A."/>
            <person name="Grigoriev I.V."/>
            <person name="Martin F.M."/>
            <person name="Hacquard S."/>
        </authorList>
    </citation>
    <scope>NUCLEOTIDE SEQUENCE</scope>
    <source>
        <strain evidence="8">MPI-SDFR-AT-0117</strain>
    </source>
</reference>
<dbReference type="PANTHER" id="PTHR47338:SF23">
    <property type="entry name" value="ZN(II)2CYS6 TRANSCRIPTION FACTOR (EUROFUNG)"/>
    <property type="match status" value="1"/>
</dbReference>
<accession>A0A9P8VBX1</accession>
<feature type="region of interest" description="Disordered" evidence="6">
    <location>
        <begin position="121"/>
        <end position="172"/>
    </location>
</feature>